<evidence type="ECO:0000313" key="2">
    <source>
        <dbReference type="EMBL" id="TPX43976.1"/>
    </source>
</evidence>
<gene>
    <name evidence="3" type="ORF">SeLEV6574_g01962</name>
    <name evidence="2" type="ORF">SeMB42_g04491</name>
</gene>
<feature type="domain" description="DUF427" evidence="1">
    <location>
        <begin position="3"/>
        <end position="88"/>
    </location>
</feature>
<proteinExistence type="predicted"/>
<evidence type="ECO:0000313" key="5">
    <source>
        <dbReference type="Proteomes" id="UP000320475"/>
    </source>
</evidence>
<dbReference type="EMBL" id="QEAM01000049">
    <property type="protein sequence ID" value="TPX48574.1"/>
    <property type="molecule type" value="Genomic_DNA"/>
</dbReference>
<dbReference type="InterPro" id="IPR038694">
    <property type="entry name" value="DUF427_sf"/>
</dbReference>
<dbReference type="InterPro" id="IPR007361">
    <property type="entry name" value="DUF427"/>
</dbReference>
<evidence type="ECO:0000259" key="1">
    <source>
        <dbReference type="Pfam" id="PF04248"/>
    </source>
</evidence>
<dbReference type="Proteomes" id="UP000317494">
    <property type="component" value="Unassembled WGS sequence"/>
</dbReference>
<dbReference type="PANTHER" id="PTHR34310">
    <property type="entry name" value="DUF427 DOMAIN PROTEIN (AFU_ORTHOLOGUE AFUA_3G02220)"/>
    <property type="match status" value="1"/>
</dbReference>
<protein>
    <recommendedName>
        <fullName evidence="1">DUF427 domain-containing protein</fullName>
    </recommendedName>
</protein>
<organism evidence="2 4">
    <name type="scientific">Synchytrium endobioticum</name>
    <dbReference type="NCBI Taxonomy" id="286115"/>
    <lineage>
        <taxon>Eukaryota</taxon>
        <taxon>Fungi</taxon>
        <taxon>Fungi incertae sedis</taxon>
        <taxon>Chytridiomycota</taxon>
        <taxon>Chytridiomycota incertae sedis</taxon>
        <taxon>Chytridiomycetes</taxon>
        <taxon>Synchytriales</taxon>
        <taxon>Synchytriaceae</taxon>
        <taxon>Synchytrium</taxon>
    </lineage>
</organism>
<dbReference type="AlphaFoldDB" id="A0A507CXT2"/>
<dbReference type="EMBL" id="QEAN01000183">
    <property type="protein sequence ID" value="TPX43976.1"/>
    <property type="molecule type" value="Genomic_DNA"/>
</dbReference>
<dbReference type="OrthoDB" id="18996at2759"/>
<dbReference type="PANTHER" id="PTHR34310:SF5">
    <property type="entry name" value="DUF427 DOMAIN PROTEIN (AFU_ORTHOLOGUE AFUA_3G02220)"/>
    <property type="match status" value="1"/>
</dbReference>
<dbReference type="VEuPathDB" id="FungiDB:SeMB42_g04491"/>
<accession>A0A507CXT2</accession>
<dbReference type="Proteomes" id="UP000320475">
    <property type="component" value="Unassembled WGS sequence"/>
</dbReference>
<dbReference type="Gene3D" id="2.170.150.40">
    <property type="entry name" value="Domain of unknown function (DUF427)"/>
    <property type="match status" value="1"/>
</dbReference>
<dbReference type="Pfam" id="PF04248">
    <property type="entry name" value="NTP_transf_9"/>
    <property type="match status" value="1"/>
</dbReference>
<dbReference type="STRING" id="286115.A0A507CXT2"/>
<evidence type="ECO:0000313" key="4">
    <source>
        <dbReference type="Proteomes" id="UP000317494"/>
    </source>
</evidence>
<keyword evidence="4" id="KW-1185">Reference proteome</keyword>
<reference evidence="4 5" key="1">
    <citation type="journal article" date="2019" name="Sci. Rep.">
        <title>Comparative genomics of chytrid fungi reveal insights into the obligate biotrophic and pathogenic lifestyle of Synchytrium endobioticum.</title>
        <authorList>
            <person name="van de Vossenberg B.T.L.H."/>
            <person name="Warris S."/>
            <person name="Nguyen H.D.T."/>
            <person name="van Gent-Pelzer M.P.E."/>
            <person name="Joly D.L."/>
            <person name="van de Geest H.C."/>
            <person name="Bonants P.J.M."/>
            <person name="Smith D.S."/>
            <person name="Levesque C.A."/>
            <person name="van der Lee T.A.J."/>
        </authorList>
    </citation>
    <scope>NUCLEOTIDE SEQUENCE [LARGE SCALE GENOMIC DNA]</scope>
    <source>
        <strain evidence="3 5">LEV6574</strain>
        <strain evidence="2 4">MB42</strain>
    </source>
</reference>
<evidence type="ECO:0000313" key="3">
    <source>
        <dbReference type="EMBL" id="TPX48574.1"/>
    </source>
</evidence>
<sequence length="101" mass="11281">MPRALFNGVVVAETEKYETVDGNVYFPPDSVKQGYLKDSNTHTSCSWKGDCSYKTVEVNGQKAVDGAWYYPNPKAAASNIKGHYAFWKGVKVEDNGERVRL</sequence>
<name>A0A507CXT2_9FUNG</name>
<comment type="caution">
    <text evidence="2">The sequence shown here is derived from an EMBL/GenBank/DDBJ whole genome shotgun (WGS) entry which is preliminary data.</text>
</comment>